<dbReference type="NCBIfam" id="TIGR03064">
    <property type="entry name" value="sortase_srtB"/>
    <property type="match status" value="1"/>
</dbReference>
<dbReference type="EMBL" id="QRDY01000001">
    <property type="protein sequence ID" value="RED66375.1"/>
    <property type="molecule type" value="Genomic_DNA"/>
</dbReference>
<accession>A0A3D9IXD7</accession>
<evidence type="ECO:0000256" key="2">
    <source>
        <dbReference type="PIRSR" id="PIRSR605754-1"/>
    </source>
</evidence>
<feature type="transmembrane region" description="Helical" evidence="3">
    <location>
        <begin position="7"/>
        <end position="32"/>
    </location>
</feature>
<protein>
    <submittedName>
        <fullName evidence="4">SrtB family sortase</fullName>
    </submittedName>
</protein>
<dbReference type="AlphaFoldDB" id="A0A3D9IXD7"/>
<dbReference type="InterPro" id="IPR009835">
    <property type="entry name" value="SrtB"/>
</dbReference>
<dbReference type="InterPro" id="IPR023365">
    <property type="entry name" value="Sortase_dom-sf"/>
</dbReference>
<sequence>MWRGRGWAYYGITAACAAIFLFSAFKIAFYYADARASSKQMNEARTYYHEKTMVQQKRKEAVIPVATPESIAIAVASEIPVPVKLRIQDRFKPLLEMNEDVIGWIHIDDTVIDYPVLQGDDNEYYLNKDLDRKDNVNGSIFMDYRNRIDAQEKHLILYGHNMKNKSMFMALLNYESRWFFQNHSIIAFDTLYDSRKLQVFSAYFTDASDDYIRTDFKTDSDYKDFLVSLREKSLHKTDISVDENDTILTLSTCSNTNDEARFVVHAKLMDSL</sequence>
<dbReference type="Proteomes" id="UP000256869">
    <property type="component" value="Unassembled WGS sequence"/>
</dbReference>
<evidence type="ECO:0000313" key="4">
    <source>
        <dbReference type="EMBL" id="RED66375.1"/>
    </source>
</evidence>
<dbReference type="Pfam" id="PF04203">
    <property type="entry name" value="Sortase"/>
    <property type="match status" value="1"/>
</dbReference>
<feature type="active site" description="Proton donor/acceptor" evidence="2">
    <location>
        <position position="160"/>
    </location>
</feature>
<keyword evidence="1" id="KW-0378">Hydrolase</keyword>
<comment type="caution">
    <text evidence="4">The sequence shown here is derived from an EMBL/GenBank/DDBJ whole genome shotgun (WGS) entry which is preliminary data.</text>
</comment>
<dbReference type="SUPFAM" id="SSF63817">
    <property type="entry name" value="Sortase"/>
    <property type="match status" value="1"/>
</dbReference>
<dbReference type="PROSITE" id="PS51257">
    <property type="entry name" value="PROKAR_LIPOPROTEIN"/>
    <property type="match status" value="1"/>
</dbReference>
<organism evidence="4 5">
    <name type="scientific">Cohnella lupini</name>
    <dbReference type="NCBI Taxonomy" id="1294267"/>
    <lineage>
        <taxon>Bacteria</taxon>
        <taxon>Bacillati</taxon>
        <taxon>Bacillota</taxon>
        <taxon>Bacilli</taxon>
        <taxon>Bacillales</taxon>
        <taxon>Paenibacillaceae</taxon>
        <taxon>Cohnella</taxon>
    </lineage>
</organism>
<evidence type="ECO:0000256" key="1">
    <source>
        <dbReference type="ARBA" id="ARBA00022801"/>
    </source>
</evidence>
<name>A0A3D9IXD7_9BACL</name>
<keyword evidence="3" id="KW-0472">Membrane</keyword>
<dbReference type="GO" id="GO:0016787">
    <property type="term" value="F:hydrolase activity"/>
    <property type="evidence" value="ECO:0007669"/>
    <property type="project" value="UniProtKB-KW"/>
</dbReference>
<keyword evidence="5" id="KW-1185">Reference proteome</keyword>
<evidence type="ECO:0000256" key="3">
    <source>
        <dbReference type="SAM" id="Phobius"/>
    </source>
</evidence>
<keyword evidence="3" id="KW-0812">Transmembrane</keyword>
<keyword evidence="3" id="KW-1133">Transmembrane helix</keyword>
<proteinExistence type="predicted"/>
<reference evidence="4 5" key="1">
    <citation type="submission" date="2018-07" db="EMBL/GenBank/DDBJ databases">
        <title>Genomic Encyclopedia of Type Strains, Phase III (KMG-III): the genomes of soil and plant-associated and newly described type strains.</title>
        <authorList>
            <person name="Whitman W."/>
        </authorList>
    </citation>
    <scope>NUCLEOTIDE SEQUENCE [LARGE SCALE GENOMIC DNA]</scope>
    <source>
        <strain evidence="4 5">CECT 8236</strain>
    </source>
</reference>
<gene>
    <name evidence="4" type="ORF">DFP95_101874</name>
</gene>
<dbReference type="Gene3D" id="2.40.260.10">
    <property type="entry name" value="Sortase"/>
    <property type="match status" value="1"/>
</dbReference>
<evidence type="ECO:0000313" key="5">
    <source>
        <dbReference type="Proteomes" id="UP000256869"/>
    </source>
</evidence>
<dbReference type="CDD" id="cd05826">
    <property type="entry name" value="Sortase_B"/>
    <property type="match status" value="1"/>
</dbReference>
<dbReference type="RefSeq" id="WP_181907233.1">
    <property type="nucleotide sequence ID" value="NZ_QRDY01000001.1"/>
</dbReference>
<dbReference type="InterPro" id="IPR005754">
    <property type="entry name" value="Sortase"/>
</dbReference>
<feature type="active site" description="Acyl-thioester intermediate" evidence="2">
    <location>
        <position position="253"/>
    </location>
</feature>